<feature type="region of interest" description="Disordered" evidence="7">
    <location>
        <begin position="1"/>
        <end position="21"/>
    </location>
</feature>
<dbReference type="PANTHER" id="PTHR45658:SF42">
    <property type="entry name" value="GATA TRANSCRIPTION FACTOR 1"/>
    <property type="match status" value="1"/>
</dbReference>
<reference evidence="9" key="1">
    <citation type="submission" date="2020-01" db="EMBL/GenBank/DDBJ databases">
        <title>Genome sequence of Kobresia littledalei, the first chromosome-level genome in the family Cyperaceae.</title>
        <authorList>
            <person name="Qu G."/>
        </authorList>
    </citation>
    <scope>NUCLEOTIDE SEQUENCE</scope>
    <source>
        <strain evidence="9">C.B.Clarke</strain>
        <tissue evidence="9">Leaf</tissue>
    </source>
</reference>
<dbReference type="InterPro" id="IPR000679">
    <property type="entry name" value="Znf_GATA"/>
</dbReference>
<dbReference type="PROSITE" id="PS00344">
    <property type="entry name" value="GATA_ZN_FINGER_1"/>
    <property type="match status" value="1"/>
</dbReference>
<evidence type="ECO:0000256" key="4">
    <source>
        <dbReference type="ARBA" id="ARBA00022833"/>
    </source>
</evidence>
<keyword evidence="5" id="KW-0010">Activator</keyword>
<dbReference type="GO" id="GO:0043565">
    <property type="term" value="F:sequence-specific DNA binding"/>
    <property type="evidence" value="ECO:0007669"/>
    <property type="project" value="InterPro"/>
</dbReference>
<dbReference type="GO" id="GO:0006355">
    <property type="term" value="P:regulation of DNA-templated transcription"/>
    <property type="evidence" value="ECO:0007669"/>
    <property type="project" value="InterPro"/>
</dbReference>
<feature type="compositionally biased region" description="Basic residues" evidence="7">
    <location>
        <begin position="123"/>
        <end position="135"/>
    </location>
</feature>
<evidence type="ECO:0000256" key="2">
    <source>
        <dbReference type="ARBA" id="ARBA00022723"/>
    </source>
</evidence>
<dbReference type="Proteomes" id="UP000623129">
    <property type="component" value="Unassembled WGS sequence"/>
</dbReference>
<dbReference type="InterPro" id="IPR013088">
    <property type="entry name" value="Znf_NHR/GATA"/>
</dbReference>
<evidence type="ECO:0000313" key="9">
    <source>
        <dbReference type="EMBL" id="KAF3328156.1"/>
    </source>
</evidence>
<dbReference type="PROSITE" id="PS50114">
    <property type="entry name" value="GATA_ZN_FINGER_2"/>
    <property type="match status" value="1"/>
</dbReference>
<evidence type="ECO:0000256" key="7">
    <source>
        <dbReference type="SAM" id="MobiDB-lite"/>
    </source>
</evidence>
<feature type="compositionally biased region" description="Low complexity" evidence="7">
    <location>
        <begin position="224"/>
        <end position="236"/>
    </location>
</feature>
<name>A0A833QUI7_9POAL</name>
<feature type="domain" description="GATA-type" evidence="8">
    <location>
        <begin position="158"/>
        <end position="190"/>
    </location>
</feature>
<accession>A0A833QUI7</accession>
<dbReference type="GO" id="GO:0008270">
    <property type="term" value="F:zinc ion binding"/>
    <property type="evidence" value="ECO:0007669"/>
    <property type="project" value="UniProtKB-KW"/>
</dbReference>
<evidence type="ECO:0000313" key="10">
    <source>
        <dbReference type="Proteomes" id="UP000623129"/>
    </source>
</evidence>
<dbReference type="GO" id="GO:0030154">
    <property type="term" value="P:cell differentiation"/>
    <property type="evidence" value="ECO:0007669"/>
    <property type="project" value="TreeGrafter"/>
</dbReference>
<dbReference type="Pfam" id="PF00320">
    <property type="entry name" value="GATA"/>
    <property type="match status" value="1"/>
</dbReference>
<evidence type="ECO:0000256" key="6">
    <source>
        <dbReference type="PROSITE-ProRule" id="PRU00094"/>
    </source>
</evidence>
<dbReference type="GO" id="GO:0005634">
    <property type="term" value="C:nucleus"/>
    <property type="evidence" value="ECO:0007669"/>
    <property type="project" value="TreeGrafter"/>
</dbReference>
<feature type="region of interest" description="Disordered" evidence="7">
    <location>
        <begin position="123"/>
        <end position="142"/>
    </location>
</feature>
<evidence type="ECO:0000256" key="5">
    <source>
        <dbReference type="ARBA" id="ARBA00023159"/>
    </source>
</evidence>
<keyword evidence="2" id="KW-0479">Metal-binding</keyword>
<dbReference type="CDD" id="cd00202">
    <property type="entry name" value="ZnF_GATA"/>
    <property type="match status" value="1"/>
</dbReference>
<comment type="caution">
    <text evidence="9">The sequence shown here is derived from an EMBL/GenBank/DDBJ whole genome shotgun (WGS) entry which is preliminary data.</text>
</comment>
<dbReference type="FunFam" id="3.30.50.10:FF:000038">
    <property type="entry name" value="GATA transcription factor 14"/>
    <property type="match status" value="1"/>
</dbReference>
<keyword evidence="10" id="KW-1185">Reference proteome</keyword>
<dbReference type="EMBL" id="SWLB01000016">
    <property type="protein sequence ID" value="KAF3328156.1"/>
    <property type="molecule type" value="Genomic_DNA"/>
</dbReference>
<dbReference type="InterPro" id="IPR051140">
    <property type="entry name" value="GATA_TF"/>
</dbReference>
<gene>
    <name evidence="9" type="ORF">FCM35_KLT06762</name>
</gene>
<evidence type="ECO:0000259" key="8">
    <source>
        <dbReference type="PROSITE" id="PS50114"/>
    </source>
</evidence>
<dbReference type="PANTHER" id="PTHR45658">
    <property type="entry name" value="GATA TRANSCRIPTION FACTOR"/>
    <property type="match status" value="1"/>
</dbReference>
<organism evidence="9 10">
    <name type="scientific">Carex littledalei</name>
    <dbReference type="NCBI Taxonomy" id="544730"/>
    <lineage>
        <taxon>Eukaryota</taxon>
        <taxon>Viridiplantae</taxon>
        <taxon>Streptophyta</taxon>
        <taxon>Embryophyta</taxon>
        <taxon>Tracheophyta</taxon>
        <taxon>Spermatophyta</taxon>
        <taxon>Magnoliopsida</taxon>
        <taxon>Liliopsida</taxon>
        <taxon>Poales</taxon>
        <taxon>Cyperaceae</taxon>
        <taxon>Cyperoideae</taxon>
        <taxon>Cariceae</taxon>
        <taxon>Carex</taxon>
        <taxon>Carex subgen. Euthyceras</taxon>
    </lineage>
</organism>
<keyword evidence="4" id="KW-0862">Zinc</keyword>
<dbReference type="SMART" id="SM00401">
    <property type="entry name" value="ZnF_GATA"/>
    <property type="match status" value="1"/>
</dbReference>
<evidence type="ECO:0000256" key="3">
    <source>
        <dbReference type="ARBA" id="ARBA00022771"/>
    </source>
</evidence>
<feature type="region of interest" description="Disordered" evidence="7">
    <location>
        <begin position="224"/>
        <end position="253"/>
    </location>
</feature>
<comment type="similarity">
    <text evidence="1">Belongs to the type IV zinc-finger family. Class A subfamily.</text>
</comment>
<protein>
    <submittedName>
        <fullName evidence="9">GATA transcription factor 1-like protein</fullName>
    </submittedName>
</protein>
<feature type="compositionally biased region" description="Basic and acidic residues" evidence="7">
    <location>
        <begin position="244"/>
        <end position="253"/>
    </location>
</feature>
<dbReference type="Gene3D" id="3.30.50.10">
    <property type="entry name" value="Erythroid Transcription Factor GATA-1, subunit A"/>
    <property type="match status" value="1"/>
</dbReference>
<evidence type="ECO:0000256" key="1">
    <source>
        <dbReference type="ARBA" id="ARBA00005694"/>
    </source>
</evidence>
<sequence length="253" mass="27686">MGEAVDKPAAPATPTPEEEPAVVAGALGPEGCLADDFLLFLEDSIPVLSGDAKQGKKEGVEAQEEEEEELEWLSNIDAFPFPPLDTSLEVEASAVMEALDTMVVDELEIKDMEEQETKKVRVPKKRRSQVPRRPRKDFSNFPLLSVGESSKEKQPSIRRCTHCLMDDTPQWRQGPEGPGTLCNACGVRYKSGRLYDEYRPANSPTFNPGMHSNFHRKVLEMRGGVNSSTRGGRRSSLGGGEWGGEVHDSGGGT</sequence>
<dbReference type="AlphaFoldDB" id="A0A833QUI7"/>
<keyword evidence="3 6" id="KW-0863">Zinc-finger</keyword>
<dbReference type="SUPFAM" id="SSF57716">
    <property type="entry name" value="Glucocorticoid receptor-like (DNA-binding domain)"/>
    <property type="match status" value="1"/>
</dbReference>
<dbReference type="OrthoDB" id="2162994at2759"/>
<proteinExistence type="inferred from homology"/>